<dbReference type="Proteomes" id="UP000693942">
    <property type="component" value="Unassembled WGS sequence"/>
</dbReference>
<protein>
    <submittedName>
        <fullName evidence="2">Uncharacterized protein</fullName>
    </submittedName>
</protein>
<evidence type="ECO:0000313" key="3">
    <source>
        <dbReference type="Proteomes" id="UP000693942"/>
    </source>
</evidence>
<dbReference type="AlphaFoldDB" id="A0A8J5PQA2"/>
<organism evidence="2 3">
    <name type="scientific">Fusarium oxysporum f. sp. raphani</name>
    <dbReference type="NCBI Taxonomy" id="96318"/>
    <lineage>
        <taxon>Eukaryota</taxon>
        <taxon>Fungi</taxon>
        <taxon>Dikarya</taxon>
        <taxon>Ascomycota</taxon>
        <taxon>Pezizomycotina</taxon>
        <taxon>Sordariomycetes</taxon>
        <taxon>Hypocreomycetidae</taxon>
        <taxon>Hypocreales</taxon>
        <taxon>Nectriaceae</taxon>
        <taxon>Fusarium</taxon>
        <taxon>Fusarium oxysporum species complex</taxon>
    </lineage>
</organism>
<sequence>MGAYIGLKFSPGAALSAIRLRQRARSDWPHNLRMATGPFRTLSPPSHRNLAKMSRSAFTRRHRPQLPKAISDITITRKEARLPSPQR</sequence>
<dbReference type="EMBL" id="JAELUR010000013">
    <property type="protein sequence ID" value="KAG7424335.1"/>
    <property type="molecule type" value="Genomic_DNA"/>
</dbReference>
<name>A0A8J5PQA2_FUSOX</name>
<feature type="region of interest" description="Disordered" evidence="1">
    <location>
        <begin position="29"/>
        <end position="70"/>
    </location>
</feature>
<gene>
    <name evidence="2" type="ORF">Forpi1262_v014531</name>
</gene>
<accession>A0A8J5PQA2</accession>
<evidence type="ECO:0000313" key="2">
    <source>
        <dbReference type="EMBL" id="KAG7424335.1"/>
    </source>
</evidence>
<proteinExistence type="predicted"/>
<reference evidence="2" key="1">
    <citation type="submission" date="2021-04" db="EMBL/GenBank/DDBJ databases">
        <title>First draft genome resource for Brassicaceae pathogens Fusarium oxysporum f. sp. raphani and Fusarium oxysporum f. sp. rapae.</title>
        <authorList>
            <person name="Asai S."/>
        </authorList>
    </citation>
    <scope>NUCLEOTIDE SEQUENCE</scope>
    <source>
        <strain evidence="2">Tf1262</strain>
    </source>
</reference>
<comment type="caution">
    <text evidence="2">The sequence shown here is derived from an EMBL/GenBank/DDBJ whole genome shotgun (WGS) entry which is preliminary data.</text>
</comment>
<evidence type="ECO:0000256" key="1">
    <source>
        <dbReference type="SAM" id="MobiDB-lite"/>
    </source>
</evidence>